<feature type="compositionally biased region" description="Acidic residues" evidence="1">
    <location>
        <begin position="38"/>
        <end position="56"/>
    </location>
</feature>
<feature type="region of interest" description="Disordered" evidence="1">
    <location>
        <begin position="166"/>
        <end position="225"/>
    </location>
</feature>
<sequence>MALNMFKRVEKRRRKREEEEELGLDEDMKEVLGMHDTDSEESASDSDDSSDGEQGSDDNGGTPEGGAFGEEDLEDFEEESDVEEAEQPVITIREALRDPVYLISLEPVVKACIVCPGKLLKGAKMVDLHRTSNACTAHERRLKLFKALAIKASPKDNAWDVLREQAEKRPTPSLAAPAETSKRAQKRKAHAALRKERREKQKAKVKAKKIATPAEPPPAAEQTGCEVNSQLVEPPKKKPKVASITLAALAPASPPKPPPHTTSANIKSIARSATGRAKAAQARAAVAKSKRTPKVTAS</sequence>
<feature type="compositionally biased region" description="Basic residues" evidence="1">
    <location>
        <begin position="183"/>
        <end position="192"/>
    </location>
</feature>
<organism evidence="2 3">
    <name type="scientific">Tricholomella constricta</name>
    <dbReference type="NCBI Taxonomy" id="117010"/>
    <lineage>
        <taxon>Eukaryota</taxon>
        <taxon>Fungi</taxon>
        <taxon>Dikarya</taxon>
        <taxon>Basidiomycota</taxon>
        <taxon>Agaricomycotina</taxon>
        <taxon>Agaricomycetes</taxon>
        <taxon>Agaricomycetidae</taxon>
        <taxon>Agaricales</taxon>
        <taxon>Tricholomatineae</taxon>
        <taxon>Lyophyllaceae</taxon>
        <taxon>Tricholomella</taxon>
    </lineage>
</organism>
<feature type="compositionally biased region" description="Low complexity" evidence="1">
    <location>
        <begin position="272"/>
        <end position="287"/>
    </location>
</feature>
<accession>A0A8H5HFB2</accession>
<dbReference type="EMBL" id="JAACJP010000009">
    <property type="protein sequence ID" value="KAF5382144.1"/>
    <property type="molecule type" value="Genomic_DNA"/>
</dbReference>
<keyword evidence="3" id="KW-1185">Reference proteome</keyword>
<gene>
    <name evidence="2" type="ORF">D9615_004420</name>
</gene>
<feature type="compositionally biased region" description="Basic residues" evidence="1">
    <location>
        <begin position="288"/>
        <end position="298"/>
    </location>
</feature>
<feature type="region of interest" description="Disordered" evidence="1">
    <location>
        <begin position="272"/>
        <end position="298"/>
    </location>
</feature>
<protein>
    <submittedName>
        <fullName evidence="2">Uncharacterized protein</fullName>
    </submittedName>
</protein>
<feature type="compositionally biased region" description="Acidic residues" evidence="1">
    <location>
        <begin position="69"/>
        <end position="86"/>
    </location>
</feature>
<name>A0A8H5HFB2_9AGAR</name>
<feature type="compositionally biased region" description="Basic residues" evidence="1">
    <location>
        <begin position="200"/>
        <end position="209"/>
    </location>
</feature>
<feature type="region of interest" description="Disordered" evidence="1">
    <location>
        <begin position="1"/>
        <end position="87"/>
    </location>
</feature>
<dbReference type="OrthoDB" id="2538461at2759"/>
<reference evidence="2 3" key="1">
    <citation type="journal article" date="2020" name="ISME J.">
        <title>Uncovering the hidden diversity of litter-decomposition mechanisms in mushroom-forming fungi.</title>
        <authorList>
            <person name="Floudas D."/>
            <person name="Bentzer J."/>
            <person name="Ahren D."/>
            <person name="Johansson T."/>
            <person name="Persson P."/>
            <person name="Tunlid A."/>
        </authorList>
    </citation>
    <scope>NUCLEOTIDE SEQUENCE [LARGE SCALE GENOMIC DNA]</scope>
    <source>
        <strain evidence="2 3">CBS 661.87</strain>
    </source>
</reference>
<dbReference type="Proteomes" id="UP000565441">
    <property type="component" value="Unassembled WGS sequence"/>
</dbReference>
<comment type="caution">
    <text evidence="2">The sequence shown here is derived from an EMBL/GenBank/DDBJ whole genome shotgun (WGS) entry which is preliminary data.</text>
</comment>
<feature type="compositionally biased region" description="Acidic residues" evidence="1">
    <location>
        <begin position="18"/>
        <end position="28"/>
    </location>
</feature>
<evidence type="ECO:0000256" key="1">
    <source>
        <dbReference type="SAM" id="MobiDB-lite"/>
    </source>
</evidence>
<dbReference type="AlphaFoldDB" id="A0A8H5HFB2"/>
<proteinExistence type="predicted"/>
<evidence type="ECO:0000313" key="2">
    <source>
        <dbReference type="EMBL" id="KAF5382144.1"/>
    </source>
</evidence>
<evidence type="ECO:0000313" key="3">
    <source>
        <dbReference type="Proteomes" id="UP000565441"/>
    </source>
</evidence>